<dbReference type="PANTHER" id="PTHR42887:SF2">
    <property type="entry name" value="OS12G0638800 PROTEIN"/>
    <property type="match status" value="1"/>
</dbReference>
<proteinExistence type="predicted"/>
<reference evidence="6 7" key="1">
    <citation type="journal article" date="2020" name="mSystems">
        <title>Defining Genomic and Predicted Metabolic Features of the Acetobacterium Genus.</title>
        <authorList>
            <person name="Ross D.E."/>
            <person name="Marshall C.W."/>
            <person name="Gulliver D."/>
            <person name="May H.D."/>
            <person name="Norman R.S."/>
        </authorList>
    </citation>
    <scope>NUCLEOTIDE SEQUENCE [LARGE SCALE GENOMIC DNA]</scope>
    <source>
        <strain evidence="6 7">DSM 8238</strain>
    </source>
</reference>
<dbReference type="InterPro" id="IPR055178">
    <property type="entry name" value="RsdA/BaiN/AoA(So)-like_dom"/>
</dbReference>
<accession>A0ABR6WSD7</accession>
<name>A0ABR6WSD7_9FIRM</name>
<dbReference type="InterPro" id="IPR004792">
    <property type="entry name" value="BaiN-like"/>
</dbReference>
<feature type="domain" description="RsdA/BaiN/AoA(So)-like Rossmann fold-like" evidence="4">
    <location>
        <begin position="3"/>
        <end position="408"/>
    </location>
</feature>
<dbReference type="Gene3D" id="3.50.50.60">
    <property type="entry name" value="FAD/NAD(P)-binding domain"/>
    <property type="match status" value="1"/>
</dbReference>
<gene>
    <name evidence="6" type="ORF">GH808_03560</name>
</gene>
<sequence>MSNIAIIGGGPGGMMAAVAAAQKGHHIDLYESNEKLGKKLYITGKGRCNLTNAIDIGDYFDSIVHNHQFMYSALYSFTNQDFMAFMEKNGVPLKIERGDRVFPLSDKSSDVISGFKTALKKNKCNIFLNKKVENLLIEDRVIKGIVLEQGEIRDYDAVILATGGKSYPSTGSDGNFYRILQECGHQITALAPALVPINTKENWPRELQGLSLKNVVLTLAKKTPKGQKKIKSLLGEMLFTHFGISGPLALSLSSYMAGNPQDYLLTLDLKPALSIEQLENRIQRDLMKYQNKDFGNALGDLLPSKMIPVMVGLSGIDPHLKVNQITKEQRKKLVQCFKQLDISVADLRDYAEAIITSGGVSVKEVDPGTMASKLIKNLYFAGEMLDVDALTGGYNIQIAVSTGWLAGNSVE</sequence>
<dbReference type="PRINTS" id="PR00368">
    <property type="entry name" value="FADPNR"/>
</dbReference>
<dbReference type="SUPFAM" id="SSF51905">
    <property type="entry name" value="FAD/NAD(P)-binding domain"/>
    <property type="match status" value="1"/>
</dbReference>
<dbReference type="Pfam" id="PF03486">
    <property type="entry name" value="HI0933_like"/>
    <property type="match status" value="1"/>
</dbReference>
<protein>
    <submittedName>
        <fullName evidence="6">Aminoacetone oxidase family FAD-binding enzyme</fullName>
    </submittedName>
</protein>
<dbReference type="NCBIfam" id="TIGR00275">
    <property type="entry name" value="aminoacetone oxidase family FAD-binding enzyme"/>
    <property type="match status" value="1"/>
</dbReference>
<dbReference type="EMBL" id="WJBC01000003">
    <property type="protein sequence ID" value="MBC3803512.1"/>
    <property type="molecule type" value="Genomic_DNA"/>
</dbReference>
<dbReference type="PANTHER" id="PTHR42887">
    <property type="entry name" value="OS12G0638800 PROTEIN"/>
    <property type="match status" value="1"/>
</dbReference>
<evidence type="ECO:0000256" key="1">
    <source>
        <dbReference type="ARBA" id="ARBA00001974"/>
    </source>
</evidence>
<keyword evidence="3" id="KW-0274">FAD</keyword>
<dbReference type="PRINTS" id="PR00411">
    <property type="entry name" value="PNDRDTASEI"/>
</dbReference>
<organism evidence="6 7">
    <name type="scientific">Acetobacterium fimetarium</name>
    <dbReference type="NCBI Taxonomy" id="52691"/>
    <lineage>
        <taxon>Bacteria</taxon>
        <taxon>Bacillati</taxon>
        <taxon>Bacillota</taxon>
        <taxon>Clostridia</taxon>
        <taxon>Eubacteriales</taxon>
        <taxon>Eubacteriaceae</taxon>
        <taxon>Acetobacterium</taxon>
    </lineage>
</organism>
<comment type="cofactor">
    <cofactor evidence="1">
        <name>FAD</name>
        <dbReference type="ChEBI" id="CHEBI:57692"/>
    </cofactor>
</comment>
<evidence type="ECO:0000259" key="4">
    <source>
        <dbReference type="Pfam" id="PF03486"/>
    </source>
</evidence>
<dbReference type="Pfam" id="PF22780">
    <property type="entry name" value="HI0933_like_1st"/>
    <property type="match status" value="1"/>
</dbReference>
<dbReference type="Gene3D" id="1.10.8.260">
    <property type="entry name" value="HI0933 insert domain-like"/>
    <property type="match status" value="1"/>
</dbReference>
<dbReference type="InterPro" id="IPR057661">
    <property type="entry name" value="RsdA/BaiN/AoA(So)_Rossmann"/>
</dbReference>
<evidence type="ECO:0000256" key="3">
    <source>
        <dbReference type="ARBA" id="ARBA00022827"/>
    </source>
</evidence>
<dbReference type="InterPro" id="IPR036188">
    <property type="entry name" value="FAD/NAD-bd_sf"/>
</dbReference>
<comment type="caution">
    <text evidence="6">The sequence shown here is derived from an EMBL/GenBank/DDBJ whole genome shotgun (WGS) entry which is preliminary data.</text>
</comment>
<dbReference type="Proteomes" id="UP000603234">
    <property type="component" value="Unassembled WGS sequence"/>
</dbReference>
<evidence type="ECO:0000256" key="2">
    <source>
        <dbReference type="ARBA" id="ARBA00022630"/>
    </source>
</evidence>
<dbReference type="SUPFAM" id="SSF160996">
    <property type="entry name" value="HI0933 insert domain-like"/>
    <property type="match status" value="1"/>
</dbReference>
<evidence type="ECO:0000313" key="6">
    <source>
        <dbReference type="EMBL" id="MBC3803512.1"/>
    </source>
</evidence>
<keyword evidence="2" id="KW-0285">Flavoprotein</keyword>
<feature type="domain" description="RsdA/BaiN/AoA(So)-like insert" evidence="5">
    <location>
        <begin position="192"/>
        <end position="355"/>
    </location>
</feature>
<evidence type="ECO:0000313" key="7">
    <source>
        <dbReference type="Proteomes" id="UP000603234"/>
    </source>
</evidence>
<dbReference type="Gene3D" id="2.40.30.10">
    <property type="entry name" value="Translation factors"/>
    <property type="match status" value="1"/>
</dbReference>
<dbReference type="RefSeq" id="WP_186841420.1">
    <property type="nucleotide sequence ID" value="NZ_WJBC01000003.1"/>
</dbReference>
<dbReference type="InterPro" id="IPR023166">
    <property type="entry name" value="BaiN-like_dom_sf"/>
</dbReference>
<evidence type="ECO:0000259" key="5">
    <source>
        <dbReference type="Pfam" id="PF22780"/>
    </source>
</evidence>
<keyword evidence="7" id="KW-1185">Reference proteome</keyword>